<reference evidence="2 4" key="1">
    <citation type="submission" date="2013-02" db="EMBL/GenBank/DDBJ databases">
        <title>The Genome Sequence of Enterococcus malodoratus ATCC_43197.</title>
        <authorList>
            <consortium name="The Broad Institute Genome Sequencing Platform"/>
            <consortium name="The Broad Institute Genome Sequencing Center for Infectious Disease"/>
            <person name="Earl A.M."/>
            <person name="Gilmore M.S."/>
            <person name="Lebreton F."/>
            <person name="Walker B."/>
            <person name="Young S.K."/>
            <person name="Zeng Q."/>
            <person name="Gargeya S."/>
            <person name="Fitzgerald M."/>
            <person name="Haas B."/>
            <person name="Abouelleil A."/>
            <person name="Alvarado L."/>
            <person name="Arachchi H.M."/>
            <person name="Berlin A.M."/>
            <person name="Chapman S.B."/>
            <person name="Dewar J."/>
            <person name="Goldberg J."/>
            <person name="Griggs A."/>
            <person name="Gujja S."/>
            <person name="Hansen M."/>
            <person name="Howarth C."/>
            <person name="Imamovic A."/>
            <person name="Larimer J."/>
            <person name="McCowan C."/>
            <person name="Murphy C."/>
            <person name="Neiman D."/>
            <person name="Pearson M."/>
            <person name="Priest M."/>
            <person name="Roberts A."/>
            <person name="Saif S."/>
            <person name="Shea T."/>
            <person name="Sisk P."/>
            <person name="Sykes S."/>
            <person name="Wortman J."/>
            <person name="Nusbaum C."/>
            <person name="Birren B."/>
        </authorList>
    </citation>
    <scope>NUCLEOTIDE SEQUENCE [LARGE SCALE GENOMIC DNA]</scope>
    <source>
        <strain evidence="2 4">ATCC 43197</strain>
    </source>
</reference>
<dbReference type="RefSeq" id="WP_010742478.1">
    <property type="nucleotide sequence ID" value="NZ_KB946251.1"/>
</dbReference>
<dbReference type="PANTHER" id="PTHR30514:SF21">
    <property type="entry name" value="RPIR-FAMILY TRANSCRIPTIONAL REGULATOR"/>
    <property type="match status" value="1"/>
</dbReference>
<reference evidence="3 5" key="2">
    <citation type="submission" date="2013-03" db="EMBL/GenBank/DDBJ databases">
        <title>The Genome Sequence of Enterococcus malodoratus ATCC_43197 (PacBio/Illumina hybrid assembly).</title>
        <authorList>
            <consortium name="The Broad Institute Genomics Platform"/>
            <consortium name="The Broad Institute Genome Sequencing Center for Infectious Disease"/>
            <person name="Earl A."/>
            <person name="Russ C."/>
            <person name="Gilmore M."/>
            <person name="Surin D."/>
            <person name="Walker B."/>
            <person name="Young S."/>
            <person name="Zeng Q."/>
            <person name="Gargeya S."/>
            <person name="Fitzgerald M."/>
            <person name="Haas B."/>
            <person name="Abouelleil A."/>
            <person name="Allen A.W."/>
            <person name="Alvarado L."/>
            <person name="Arachchi H.M."/>
            <person name="Berlin A.M."/>
            <person name="Chapman S.B."/>
            <person name="Gainer-Dewar J."/>
            <person name="Goldberg J."/>
            <person name="Griggs A."/>
            <person name="Gujja S."/>
            <person name="Hansen M."/>
            <person name="Howarth C."/>
            <person name="Imamovic A."/>
            <person name="Ireland A."/>
            <person name="Larimer J."/>
            <person name="McCowan C."/>
            <person name="Murphy C."/>
            <person name="Pearson M."/>
            <person name="Poon T.W."/>
            <person name="Priest M."/>
            <person name="Roberts A."/>
            <person name="Saif S."/>
            <person name="Shea T."/>
            <person name="Sisk P."/>
            <person name="Sykes S."/>
            <person name="Wortman J."/>
            <person name="Nusbaum C."/>
            <person name="Birren B."/>
        </authorList>
    </citation>
    <scope>NUCLEOTIDE SEQUENCE [LARGE SCALE GENOMIC DNA]</scope>
    <source>
        <strain evidence="3 5">ATCC 43197</strain>
    </source>
</reference>
<evidence type="ECO:0000313" key="5">
    <source>
        <dbReference type="Proteomes" id="UP000014148"/>
    </source>
</evidence>
<keyword evidence="5" id="KW-1185">Reference proteome</keyword>
<dbReference type="Pfam" id="PF01418">
    <property type="entry name" value="HTH_6"/>
    <property type="match status" value="1"/>
</dbReference>
<dbReference type="PROSITE" id="PS51071">
    <property type="entry name" value="HTH_RPIR"/>
    <property type="match status" value="1"/>
</dbReference>
<accession>R2NLA3</accession>
<organism evidence="2 4">
    <name type="scientific">Enterococcus malodoratus ATCC 43197</name>
    <dbReference type="NCBI Taxonomy" id="1158601"/>
    <lineage>
        <taxon>Bacteria</taxon>
        <taxon>Bacillati</taxon>
        <taxon>Bacillota</taxon>
        <taxon>Bacilli</taxon>
        <taxon>Lactobacillales</taxon>
        <taxon>Enterococcaceae</taxon>
        <taxon>Enterococcus</taxon>
    </lineage>
</organism>
<evidence type="ECO:0000313" key="3">
    <source>
        <dbReference type="EMBL" id="EOT67365.1"/>
    </source>
</evidence>
<evidence type="ECO:0000313" key="2">
    <source>
        <dbReference type="EMBL" id="EOH72817.1"/>
    </source>
</evidence>
<feature type="domain" description="HTH rpiR-type" evidence="1">
    <location>
        <begin position="7"/>
        <end position="83"/>
    </location>
</feature>
<dbReference type="Proteomes" id="UP000013783">
    <property type="component" value="Unassembled WGS sequence"/>
</dbReference>
<dbReference type="SUPFAM" id="SSF46689">
    <property type="entry name" value="Homeodomain-like"/>
    <property type="match status" value="1"/>
</dbReference>
<dbReference type="GO" id="GO:0003677">
    <property type="term" value="F:DNA binding"/>
    <property type="evidence" value="ECO:0007669"/>
    <property type="project" value="InterPro"/>
</dbReference>
<comment type="caution">
    <text evidence="2">The sequence shown here is derived from an EMBL/GenBank/DDBJ whole genome shotgun (WGS) entry which is preliminary data.</text>
</comment>
<dbReference type="Gene3D" id="1.10.10.10">
    <property type="entry name" value="Winged helix-like DNA-binding domain superfamily/Winged helix DNA-binding domain"/>
    <property type="match status" value="1"/>
</dbReference>
<dbReference type="PANTHER" id="PTHR30514">
    <property type="entry name" value="GLUCOKINASE"/>
    <property type="match status" value="1"/>
</dbReference>
<dbReference type="GO" id="GO:0003700">
    <property type="term" value="F:DNA-binding transcription factor activity"/>
    <property type="evidence" value="ECO:0007669"/>
    <property type="project" value="InterPro"/>
</dbReference>
<dbReference type="PATRIC" id="fig|1158601.3.peg.3672"/>
<gene>
    <name evidence="3" type="ORF">I585_02886</name>
    <name evidence="2" type="ORF">UAI_03701</name>
</gene>
<protein>
    <recommendedName>
        <fullName evidence="1">HTH rpiR-type domain-containing protein</fullName>
    </recommendedName>
</protein>
<dbReference type="EMBL" id="ASWA01000003">
    <property type="protein sequence ID" value="EOT67365.1"/>
    <property type="molecule type" value="Genomic_DNA"/>
</dbReference>
<dbReference type="STRING" id="71451.RV07_GL002716"/>
<dbReference type="GO" id="GO:0097367">
    <property type="term" value="F:carbohydrate derivative binding"/>
    <property type="evidence" value="ECO:0007669"/>
    <property type="project" value="InterPro"/>
</dbReference>
<sequence length="262" mass="30058">MNINNLGLLNSLSSILNEGIMDSDYAITVYLVENLDRISEMSVNEIIDETFTSRSAIRRFCNRLGYSNFSDLKDSVTKLIFPSNLQYRSQDDLLNHRTQLNKLIFTMIQDIDRVFTIAIVDELSDLIHEHKDVVLLCANNTSGDLIRFQQELIYGNKEIKIVSNAYTNNENIKSLTAESLIITVSASGKFAEIANEWVSEIKGRKILITASRSEEFQTIYNKIFYISKHSFSNDYLGIYGKYGIAYIFDLISSSYISKYKRR</sequence>
<dbReference type="InterPro" id="IPR036388">
    <property type="entry name" value="WH-like_DNA-bd_sf"/>
</dbReference>
<dbReference type="eggNOG" id="COG1737">
    <property type="taxonomic scope" value="Bacteria"/>
</dbReference>
<name>R2NLA3_9ENTE</name>
<dbReference type="InterPro" id="IPR009057">
    <property type="entry name" value="Homeodomain-like_sf"/>
</dbReference>
<proteinExistence type="predicted"/>
<dbReference type="GeneID" id="79787965"/>
<dbReference type="EMBL" id="AJAK01000028">
    <property type="protein sequence ID" value="EOH72817.1"/>
    <property type="molecule type" value="Genomic_DNA"/>
</dbReference>
<dbReference type="AlphaFoldDB" id="R2NLA3"/>
<dbReference type="Proteomes" id="UP000014148">
    <property type="component" value="Unassembled WGS sequence"/>
</dbReference>
<evidence type="ECO:0000259" key="1">
    <source>
        <dbReference type="PROSITE" id="PS51071"/>
    </source>
</evidence>
<dbReference type="OrthoDB" id="3684496at2"/>
<dbReference type="InterPro" id="IPR000281">
    <property type="entry name" value="HTH_RpiR"/>
</dbReference>
<dbReference type="InterPro" id="IPR047640">
    <property type="entry name" value="RpiR-like"/>
</dbReference>
<evidence type="ECO:0000313" key="4">
    <source>
        <dbReference type="Proteomes" id="UP000013783"/>
    </source>
</evidence>